<evidence type="ECO:0000313" key="1">
    <source>
        <dbReference type="EMBL" id="MEB2665425.1"/>
    </source>
</evidence>
<feature type="non-terminal residue" evidence="1">
    <location>
        <position position="153"/>
    </location>
</feature>
<dbReference type="InterPro" id="IPR009100">
    <property type="entry name" value="AcylCoA_DH/oxidase_NM_dom_sf"/>
</dbReference>
<gene>
    <name evidence="1" type="ORF">U5T69_20160</name>
</gene>
<keyword evidence="2" id="KW-1185">Reference proteome</keyword>
<dbReference type="Gene3D" id="1.10.540.10">
    <property type="entry name" value="Acyl-CoA dehydrogenase/oxidase, N-terminal domain"/>
    <property type="match status" value="1"/>
</dbReference>
<organism evidence="1 2">
    <name type="scientific">Bordetella parapertussis</name>
    <dbReference type="NCBI Taxonomy" id="519"/>
    <lineage>
        <taxon>Bacteria</taxon>
        <taxon>Pseudomonadati</taxon>
        <taxon>Pseudomonadota</taxon>
        <taxon>Betaproteobacteria</taxon>
        <taxon>Burkholderiales</taxon>
        <taxon>Alcaligenaceae</taxon>
        <taxon>Bordetella</taxon>
    </lineage>
</organism>
<protein>
    <submittedName>
        <fullName evidence="1">Acyl-CoA dehydrogenase</fullName>
    </submittedName>
</protein>
<reference evidence="1 2" key="1">
    <citation type="submission" date="2023-12" db="EMBL/GenBank/DDBJ databases">
        <title>Draft Genome Sequences of Bordetella parapertussis clinical Isolates from Colombia, 2023.</title>
        <authorList>
            <person name="Montilla E.A."/>
            <person name="Rojas F."/>
            <person name="Vargas M.N."/>
            <person name="Bonilla V."/>
            <person name="Duarte C."/>
        </authorList>
    </citation>
    <scope>NUCLEOTIDE SEQUENCE [LARGE SCALE GENOMIC DNA]</scope>
    <source>
        <strain evidence="1 2">320001806</strain>
    </source>
</reference>
<comment type="caution">
    <text evidence="1">The sequence shown here is derived from an EMBL/GenBank/DDBJ whole genome shotgun (WGS) entry which is preliminary data.</text>
</comment>
<dbReference type="InterPro" id="IPR037069">
    <property type="entry name" value="AcylCoA_DH/ox_N_sf"/>
</dbReference>
<name>A0ABU5X9U0_BORPP</name>
<accession>A0ABU5X9U0</accession>
<dbReference type="Proteomes" id="UP001324595">
    <property type="component" value="Unassembled WGS sequence"/>
</dbReference>
<sequence length="153" mass="15527">MVSTMQQDLYETFARALAGLCPLERVRELEAAADPRAGAARAWNEVDALGYGDALSPAEHGGAGLSLADAEGLLRAAGAMALPFPFADTLLARALLRAAGQAVPDGPIALGVALPHGAGWRCAPIAGVALAQAVAVEHDGCLALWPAPDAVQP</sequence>
<dbReference type="SUPFAM" id="SSF56645">
    <property type="entry name" value="Acyl-CoA dehydrogenase NM domain-like"/>
    <property type="match status" value="1"/>
</dbReference>
<dbReference type="EMBL" id="JAXUBE010000125">
    <property type="protein sequence ID" value="MEB2665425.1"/>
    <property type="molecule type" value="Genomic_DNA"/>
</dbReference>
<proteinExistence type="predicted"/>
<evidence type="ECO:0000313" key="2">
    <source>
        <dbReference type="Proteomes" id="UP001324595"/>
    </source>
</evidence>